<gene>
    <name evidence="1" type="ordered locus">Clim_0564</name>
</gene>
<dbReference type="Proteomes" id="UP000008841">
    <property type="component" value="Chromosome"/>
</dbReference>
<dbReference type="AlphaFoldDB" id="B3EGL9"/>
<dbReference type="HOGENOM" id="CLU_130801_0_0_10"/>
<evidence type="ECO:0000313" key="1">
    <source>
        <dbReference type="EMBL" id="ACD89656.1"/>
    </source>
</evidence>
<name>B3EGL9_CHLL2</name>
<organism evidence="1 2">
    <name type="scientific">Chlorobium limicola (strain DSM 245 / NBRC 103803 / 6330)</name>
    <dbReference type="NCBI Taxonomy" id="290315"/>
    <lineage>
        <taxon>Bacteria</taxon>
        <taxon>Pseudomonadati</taxon>
        <taxon>Chlorobiota</taxon>
        <taxon>Chlorobiia</taxon>
        <taxon>Chlorobiales</taxon>
        <taxon>Chlorobiaceae</taxon>
        <taxon>Chlorobium/Pelodictyon group</taxon>
        <taxon>Chlorobium</taxon>
    </lineage>
</organism>
<reference evidence="1 2" key="1">
    <citation type="submission" date="2008-05" db="EMBL/GenBank/DDBJ databases">
        <title>Complete sequence of Chlorobium limicola DSM 245.</title>
        <authorList>
            <consortium name="US DOE Joint Genome Institute"/>
            <person name="Lucas S."/>
            <person name="Copeland A."/>
            <person name="Lapidus A."/>
            <person name="Glavina del Rio T."/>
            <person name="Dalin E."/>
            <person name="Tice H."/>
            <person name="Bruce D."/>
            <person name="Goodwin L."/>
            <person name="Pitluck S."/>
            <person name="Schmutz J."/>
            <person name="Larimer F."/>
            <person name="Land M."/>
            <person name="Hauser L."/>
            <person name="Kyrpides N."/>
            <person name="Ovchinnikova G."/>
            <person name="Zhao F."/>
            <person name="Li T."/>
            <person name="Liu Z."/>
            <person name="Overmann J."/>
            <person name="Bryant D.A."/>
            <person name="Richardson P."/>
        </authorList>
    </citation>
    <scope>NUCLEOTIDE SEQUENCE [LARGE SCALE GENOMIC DNA]</scope>
    <source>
        <strain evidence="2">DSM 245 / NBRC 103803 / 6330</strain>
    </source>
</reference>
<evidence type="ECO:0000313" key="2">
    <source>
        <dbReference type="Proteomes" id="UP000008841"/>
    </source>
</evidence>
<dbReference type="Pfam" id="PF22399">
    <property type="entry name" value="DUF6979"/>
    <property type="match status" value="1"/>
</dbReference>
<protein>
    <submittedName>
        <fullName evidence="1">Uncharacterized protein</fullName>
    </submittedName>
</protein>
<sequence>MAWDQVSSRIFGKGTSSQKKGCPRDAYLGFCEEGHVKDIPTGNYCNSSKNKSYALSALALLTREPNLANQPPKRLWERIMMGEQKVHNSQMDVVVAMWKAGLLIPINGD</sequence>
<dbReference type="KEGG" id="cli:Clim_0564"/>
<dbReference type="EMBL" id="CP001097">
    <property type="protein sequence ID" value="ACD89656.1"/>
    <property type="molecule type" value="Genomic_DNA"/>
</dbReference>
<dbReference type="InterPro" id="IPR053917">
    <property type="entry name" value="DUF6979"/>
</dbReference>
<proteinExistence type="predicted"/>
<dbReference type="eggNOG" id="ENOG5032ZXM">
    <property type="taxonomic scope" value="Bacteria"/>
</dbReference>
<accession>B3EGL9</accession>